<keyword evidence="2" id="KW-1185">Reference proteome</keyword>
<dbReference type="EMBL" id="AZBU02000002">
    <property type="protein sequence ID" value="TKR95204.1"/>
    <property type="molecule type" value="Genomic_DNA"/>
</dbReference>
<evidence type="ECO:0000313" key="2">
    <source>
        <dbReference type="Proteomes" id="UP000298663"/>
    </source>
</evidence>
<reference evidence="1 2" key="1">
    <citation type="journal article" date="2015" name="Genome Biol.">
        <title>Comparative genomics of Steinernema reveals deeply conserved gene regulatory networks.</title>
        <authorList>
            <person name="Dillman A.R."/>
            <person name="Macchietto M."/>
            <person name="Porter C.F."/>
            <person name="Rogers A."/>
            <person name="Williams B."/>
            <person name="Antoshechkin I."/>
            <person name="Lee M.M."/>
            <person name="Goodwin Z."/>
            <person name="Lu X."/>
            <person name="Lewis E.E."/>
            <person name="Goodrich-Blair H."/>
            <person name="Stock S.P."/>
            <person name="Adams B.J."/>
            <person name="Sternberg P.W."/>
            <person name="Mortazavi A."/>
        </authorList>
    </citation>
    <scope>NUCLEOTIDE SEQUENCE [LARGE SCALE GENOMIC DNA]</scope>
    <source>
        <strain evidence="1 2">ALL</strain>
    </source>
</reference>
<protein>
    <submittedName>
        <fullName evidence="1">Uncharacterized protein</fullName>
    </submittedName>
</protein>
<comment type="caution">
    <text evidence="1">The sequence shown here is derived from an EMBL/GenBank/DDBJ whole genome shotgun (WGS) entry which is preliminary data.</text>
</comment>
<reference evidence="1 2" key="2">
    <citation type="journal article" date="2019" name="G3 (Bethesda)">
        <title>Hybrid Assembly of the Genome of the Entomopathogenic Nematode Steinernema carpocapsae Identifies the X-Chromosome.</title>
        <authorList>
            <person name="Serra L."/>
            <person name="Macchietto M."/>
            <person name="Macias-Munoz A."/>
            <person name="McGill C.J."/>
            <person name="Rodriguez I.M."/>
            <person name="Rodriguez B."/>
            <person name="Murad R."/>
            <person name="Mortazavi A."/>
        </authorList>
    </citation>
    <scope>NUCLEOTIDE SEQUENCE [LARGE SCALE GENOMIC DNA]</scope>
    <source>
        <strain evidence="1 2">ALL</strain>
    </source>
</reference>
<dbReference type="Proteomes" id="UP000298663">
    <property type="component" value="Unassembled WGS sequence"/>
</dbReference>
<proteinExistence type="predicted"/>
<sequence>MRCCGLSAGYSSVLQRLGIASLSHRRLIASLTFVYKVFRRKVICFPEDFFDKSPPNPRLKSRAIFRIHPTTRKEEL</sequence>
<organism evidence="1 2">
    <name type="scientific">Steinernema carpocapsae</name>
    <name type="common">Entomopathogenic nematode</name>
    <dbReference type="NCBI Taxonomy" id="34508"/>
    <lineage>
        <taxon>Eukaryota</taxon>
        <taxon>Metazoa</taxon>
        <taxon>Ecdysozoa</taxon>
        <taxon>Nematoda</taxon>
        <taxon>Chromadorea</taxon>
        <taxon>Rhabditida</taxon>
        <taxon>Tylenchina</taxon>
        <taxon>Panagrolaimomorpha</taxon>
        <taxon>Strongyloidoidea</taxon>
        <taxon>Steinernematidae</taxon>
        <taxon>Steinernema</taxon>
    </lineage>
</organism>
<evidence type="ECO:0000313" key="1">
    <source>
        <dbReference type="EMBL" id="TKR95204.1"/>
    </source>
</evidence>
<accession>A0A4U5PGK0</accession>
<dbReference type="AlphaFoldDB" id="A0A4U5PGK0"/>
<gene>
    <name evidence="1" type="ORF">L596_009402</name>
</gene>
<name>A0A4U5PGK0_STECR</name>